<evidence type="ECO:0000256" key="7">
    <source>
        <dbReference type="PIRSR" id="PIRSR026583-50"/>
    </source>
</evidence>
<dbReference type="GO" id="GO:0106409">
    <property type="term" value="F:cyclic-di-AMP phosphodiesterase activity"/>
    <property type="evidence" value="ECO:0007669"/>
    <property type="project" value="RHEA"/>
</dbReference>
<dbReference type="GO" id="GO:0003676">
    <property type="term" value="F:nucleic acid binding"/>
    <property type="evidence" value="ECO:0007669"/>
    <property type="project" value="UniProtKB-UniRule"/>
</dbReference>
<feature type="binding site" evidence="7">
    <location>
        <position position="357"/>
    </location>
    <ligand>
        <name>Mn(2+)</name>
        <dbReference type="ChEBI" id="CHEBI:29035"/>
        <label>1</label>
    </ligand>
</feature>
<dbReference type="InterPro" id="IPR049553">
    <property type="entry name" value="GdpP-like_PAS"/>
</dbReference>
<dbReference type="PANTHER" id="PTHR47618">
    <property type="entry name" value="BIFUNCTIONAL OLIGORIBONUCLEASE AND PAP PHOSPHATASE NRNA"/>
    <property type="match status" value="1"/>
</dbReference>
<feature type="binding site" evidence="7">
    <location>
        <position position="363"/>
    </location>
    <ligand>
        <name>Mn(2+)</name>
        <dbReference type="ChEBI" id="CHEBI:29035"/>
        <label>2</label>
    </ligand>
</feature>
<name>A0A1T5MJS4_9FIRM</name>
<evidence type="ECO:0000256" key="5">
    <source>
        <dbReference type="ARBA" id="ARBA00023136"/>
    </source>
</evidence>
<feature type="domain" description="DDH" evidence="9">
    <location>
        <begin position="351"/>
        <end position="504"/>
    </location>
</feature>
<evidence type="ECO:0000313" key="12">
    <source>
        <dbReference type="EMBL" id="SKC88323.1"/>
    </source>
</evidence>
<evidence type="ECO:0000256" key="3">
    <source>
        <dbReference type="ARBA" id="ARBA00022692"/>
    </source>
</evidence>
<dbReference type="Pfam" id="PF24898">
    <property type="entry name" value="GGDEF_GdpP"/>
    <property type="match status" value="1"/>
</dbReference>
<feature type="transmembrane region" description="Helical" evidence="8">
    <location>
        <begin position="16"/>
        <end position="48"/>
    </location>
</feature>
<dbReference type="OrthoDB" id="9759476at2"/>
<dbReference type="Pfam" id="PF21370">
    <property type="entry name" value="PAS_GdpP"/>
    <property type="match status" value="1"/>
</dbReference>
<keyword evidence="6" id="KW-0378">Hydrolase</keyword>
<dbReference type="GO" id="GO:0016787">
    <property type="term" value="F:hydrolase activity"/>
    <property type="evidence" value="ECO:0007669"/>
    <property type="project" value="UniProtKB-UniRule"/>
</dbReference>
<organism evidence="12 13">
    <name type="scientific">Maledivibacter halophilus</name>
    <dbReference type="NCBI Taxonomy" id="36842"/>
    <lineage>
        <taxon>Bacteria</taxon>
        <taxon>Bacillati</taxon>
        <taxon>Bacillota</taxon>
        <taxon>Clostridia</taxon>
        <taxon>Peptostreptococcales</taxon>
        <taxon>Caminicellaceae</taxon>
        <taxon>Maledivibacter</taxon>
    </lineage>
</organism>
<evidence type="ECO:0000313" key="13">
    <source>
        <dbReference type="Proteomes" id="UP000190285"/>
    </source>
</evidence>
<dbReference type="Pfam" id="PF01368">
    <property type="entry name" value="DHH"/>
    <property type="match status" value="1"/>
</dbReference>
<comment type="similarity">
    <text evidence="6">Belongs to the GdpP/PdeA phosphodiesterase family.</text>
</comment>
<dbReference type="EC" id="3.1.4.-" evidence="6"/>
<dbReference type="RefSeq" id="WP_079495411.1">
    <property type="nucleotide sequence ID" value="NZ_FUZT01000017.1"/>
</dbReference>
<dbReference type="InterPro" id="IPR038763">
    <property type="entry name" value="DHH_sf"/>
</dbReference>
<gene>
    <name evidence="12" type="ORF">SAMN02194393_04862</name>
</gene>
<evidence type="ECO:0000256" key="1">
    <source>
        <dbReference type="ARBA" id="ARBA00004651"/>
    </source>
</evidence>
<dbReference type="PIRSF" id="PIRSF026583">
    <property type="entry name" value="YybT"/>
    <property type="match status" value="1"/>
</dbReference>
<dbReference type="EMBL" id="FUZT01000017">
    <property type="protein sequence ID" value="SKC88323.1"/>
    <property type="molecule type" value="Genomic_DNA"/>
</dbReference>
<feature type="domain" description="Cyclic-di-AMP phosphodiesterase GdpP-like PAS" evidence="11">
    <location>
        <begin position="75"/>
        <end position="151"/>
    </location>
</feature>
<dbReference type="Pfam" id="PF02272">
    <property type="entry name" value="DHHA1"/>
    <property type="match status" value="1"/>
</dbReference>
<feature type="domain" description="DHHA1" evidence="10">
    <location>
        <begin position="577"/>
        <end position="661"/>
    </location>
</feature>
<dbReference type="Gene3D" id="3.10.310.30">
    <property type="match status" value="1"/>
</dbReference>
<dbReference type="STRING" id="36842.SAMN02194393_04862"/>
<dbReference type="AlphaFoldDB" id="A0A1T5MJS4"/>
<keyword evidence="2 6" id="KW-1003">Cell membrane</keyword>
<evidence type="ECO:0000259" key="9">
    <source>
        <dbReference type="Pfam" id="PF01368"/>
    </source>
</evidence>
<dbReference type="FunFam" id="3.90.1640.10:FF:000002">
    <property type="entry name" value="Cyclic-di-AMP phosphodiesterase"/>
    <property type="match status" value="1"/>
</dbReference>
<accession>A0A1T5MJS4</accession>
<protein>
    <recommendedName>
        <fullName evidence="6">Cyclic-di-AMP phosphodiesterase</fullName>
        <ecNumber evidence="6">3.1.4.-</ecNumber>
    </recommendedName>
</protein>
<keyword evidence="7" id="KW-0479">Metal-binding</keyword>
<feature type="binding site" evidence="7">
    <location>
        <position position="361"/>
    </location>
    <ligand>
        <name>Mn(2+)</name>
        <dbReference type="ChEBI" id="CHEBI:29035"/>
        <label>1</label>
    </ligand>
</feature>
<evidence type="ECO:0000256" key="8">
    <source>
        <dbReference type="SAM" id="Phobius"/>
    </source>
</evidence>
<dbReference type="InterPro" id="IPR001667">
    <property type="entry name" value="DDH_dom"/>
</dbReference>
<comment type="catalytic activity">
    <reaction evidence="6">
        <text>3',3'-c-di-AMP + H2O = 5'-O-phosphonoadenylyl-(3'-&gt;5')-adenosine + H(+)</text>
        <dbReference type="Rhea" id="RHEA:54420"/>
        <dbReference type="ChEBI" id="CHEBI:15377"/>
        <dbReference type="ChEBI" id="CHEBI:15378"/>
        <dbReference type="ChEBI" id="CHEBI:71500"/>
        <dbReference type="ChEBI" id="CHEBI:138171"/>
    </reaction>
</comment>
<comment type="subcellular location">
    <subcellularLocation>
        <location evidence="1">Cell membrane</location>
        <topology evidence="1">Multi-pass membrane protein</topology>
    </subcellularLocation>
</comment>
<feature type="binding site" evidence="7">
    <location>
        <position position="452"/>
    </location>
    <ligand>
        <name>Mn(2+)</name>
        <dbReference type="ChEBI" id="CHEBI:29035"/>
        <label>2</label>
    </ligand>
</feature>
<keyword evidence="4 8" id="KW-1133">Transmembrane helix</keyword>
<feature type="binding site" evidence="7">
    <location>
        <position position="428"/>
    </location>
    <ligand>
        <name>Mn(2+)</name>
        <dbReference type="ChEBI" id="CHEBI:29035"/>
        <label>2</label>
    </ligand>
</feature>
<keyword evidence="3 8" id="KW-0812">Transmembrane</keyword>
<evidence type="ECO:0000259" key="10">
    <source>
        <dbReference type="Pfam" id="PF02272"/>
    </source>
</evidence>
<proteinExistence type="inferred from homology"/>
<keyword evidence="13" id="KW-1185">Reference proteome</keyword>
<dbReference type="InterPro" id="IPR003156">
    <property type="entry name" value="DHHA1_dom"/>
</dbReference>
<evidence type="ECO:0000256" key="4">
    <source>
        <dbReference type="ARBA" id="ARBA00022989"/>
    </source>
</evidence>
<dbReference type="Proteomes" id="UP000190285">
    <property type="component" value="Unassembled WGS sequence"/>
</dbReference>
<comment type="cofactor">
    <cofactor evidence="7">
        <name>Mn(2+)</name>
        <dbReference type="ChEBI" id="CHEBI:29035"/>
    </cofactor>
    <text evidence="7">For phosphodiesterase activity, probably binds 2 Mn(2+) per subunit.</text>
</comment>
<sequence length="664" mass="75846">MNNKRFLKVLNPDTKIYLWIILVLVVIIAIYNLYAGGAGVVLLAYLIYHSWKTNYVRREKWKKYIENLSAEIDSVARYSLLNLPIPLTIVEFDGRISWYNSKFIDMMDKKDILDKNIEDIMPSLEISKLLEDEKQKIKDIKIDDKVYSVRHNIVKLDNDREERYIIMIYWIEKTNFYNLKIKYNNEKPNVAYVQVDNYDDVLKETDEEYRPLVNAEIDRKVNLWVSRMNGVVKKYQKDKYIVVFENRYLDNLEAKRFTILDDIREIDLGNRIPATLSIGVGVNGKNFSRLEEFAASALELALGRGGDQAVVRKIDSFEFYGGKTKAVEKRNKVKARIIAHALRQLISQSNKIIIMGHKDPDMDSFGAAIGVYRAAVNRGKEAYIVLNRINAAIESVYSKFKGKEEYNFISCDEAVELFEEKDLLVVVDTHRPSFTQCQELIDKSDRTVLIDHHRRGTEFIDDTVLTYLEPYASSACELVAEILQYMDDKMNLEKIEAEAMLAGIAVDTKNFSFKTGVRTFEAASLLRRGGADTTDVRQLFQDDITTFIARANVVRNAEIIKEGIAISVCDEDIKSPQLVVAQGADELLNIKGIKTSFVIGTKEDDIVFISGRSLGDINVQRILEKLGGGGHLTVAGAQLKDLTTHEVKKMLINAIEEYLEEGEK</sequence>
<evidence type="ECO:0000256" key="6">
    <source>
        <dbReference type="PIRNR" id="PIRNR026583"/>
    </source>
</evidence>
<dbReference type="SUPFAM" id="SSF64182">
    <property type="entry name" value="DHH phosphoesterases"/>
    <property type="match status" value="1"/>
</dbReference>
<feature type="binding site" evidence="7">
    <location>
        <position position="507"/>
    </location>
    <ligand>
        <name>Mn(2+)</name>
        <dbReference type="ChEBI" id="CHEBI:29035"/>
        <label>2</label>
    </ligand>
</feature>
<dbReference type="GO" id="GO:0005886">
    <property type="term" value="C:plasma membrane"/>
    <property type="evidence" value="ECO:0007669"/>
    <property type="project" value="UniProtKB-SubCell"/>
</dbReference>
<keyword evidence="7" id="KW-0464">Manganese</keyword>
<dbReference type="InterPro" id="IPR051319">
    <property type="entry name" value="Oligoribo/pAp-PDE_c-di-AMP_PDE"/>
</dbReference>
<keyword evidence="5 6" id="KW-0472">Membrane</keyword>
<dbReference type="PANTHER" id="PTHR47618:SF2">
    <property type="entry name" value="CYCLIC-DI-AMP PHOSPHODIESTERASE GDPP"/>
    <property type="match status" value="1"/>
</dbReference>
<feature type="binding site" evidence="7">
    <location>
        <position position="428"/>
    </location>
    <ligand>
        <name>Mn(2+)</name>
        <dbReference type="ChEBI" id="CHEBI:29035"/>
        <label>1</label>
    </ligand>
</feature>
<evidence type="ECO:0000259" key="11">
    <source>
        <dbReference type="Pfam" id="PF21370"/>
    </source>
</evidence>
<dbReference type="InterPro" id="IPR014528">
    <property type="entry name" value="GdpP/PdeA"/>
</dbReference>
<dbReference type="Gene3D" id="3.90.1640.10">
    <property type="entry name" value="inorganic pyrophosphatase (n-terminal core)"/>
    <property type="match status" value="1"/>
</dbReference>
<dbReference type="GO" id="GO:0046872">
    <property type="term" value="F:metal ion binding"/>
    <property type="evidence" value="ECO:0007669"/>
    <property type="project" value="UniProtKB-KW"/>
</dbReference>
<evidence type="ECO:0000256" key="2">
    <source>
        <dbReference type="ARBA" id="ARBA00022475"/>
    </source>
</evidence>
<reference evidence="12 13" key="1">
    <citation type="submission" date="2017-02" db="EMBL/GenBank/DDBJ databases">
        <authorList>
            <person name="Peterson S.W."/>
        </authorList>
    </citation>
    <scope>NUCLEOTIDE SEQUENCE [LARGE SCALE GENOMIC DNA]</scope>
    <source>
        <strain evidence="12 13">M1</strain>
    </source>
</reference>
<comment type="function">
    <text evidence="6">Has phosphodiesterase (PDE) activity against cyclic-di-AMP (c-di-AMP).</text>
</comment>
<dbReference type="Gene3D" id="3.30.450.20">
    <property type="entry name" value="PAS domain"/>
    <property type="match status" value="1"/>
</dbReference>